<name>A0A5C1QB05_9SPIO</name>
<dbReference type="InterPro" id="IPR013783">
    <property type="entry name" value="Ig-like_fold"/>
</dbReference>
<reference evidence="1 2" key="1">
    <citation type="submission" date="2019-02" db="EMBL/GenBank/DDBJ databases">
        <authorList>
            <person name="Fomenkov A."/>
            <person name="Dubinina G."/>
            <person name="Grabovich M."/>
            <person name="Vincze T."/>
            <person name="Roberts R.J."/>
        </authorList>
    </citation>
    <scope>NUCLEOTIDE SEQUENCE [LARGE SCALE GENOMIC DNA]</scope>
    <source>
        <strain evidence="1 2">P</strain>
    </source>
</reference>
<dbReference type="Gene3D" id="2.60.40.10">
    <property type="entry name" value="Immunoglobulins"/>
    <property type="match status" value="1"/>
</dbReference>
<dbReference type="EMBL" id="CP035807">
    <property type="protein sequence ID" value="QEN03986.1"/>
    <property type="molecule type" value="Genomic_DNA"/>
</dbReference>
<dbReference type="KEGG" id="sper:EW093_04475"/>
<dbReference type="AlphaFoldDB" id="A0A5C1QB05"/>
<evidence type="ECO:0000313" key="1">
    <source>
        <dbReference type="EMBL" id="QEN03986.1"/>
    </source>
</evidence>
<dbReference type="RefSeq" id="WP_149567243.1">
    <property type="nucleotide sequence ID" value="NZ_CP035807.1"/>
</dbReference>
<reference evidence="1 2" key="2">
    <citation type="submission" date="2019-09" db="EMBL/GenBank/DDBJ databases">
        <title>Complete Genome Sequence and Methylome Analysis of free living Spirochaetas.</title>
        <authorList>
            <person name="Leshcheva N."/>
            <person name="Mikheeva N."/>
        </authorList>
    </citation>
    <scope>NUCLEOTIDE SEQUENCE [LARGE SCALE GENOMIC DNA]</scope>
    <source>
        <strain evidence="1 2">P</strain>
    </source>
</reference>
<dbReference type="SUPFAM" id="SSF49452">
    <property type="entry name" value="Starch-binding domain-like"/>
    <property type="match status" value="1"/>
</dbReference>
<accession>A0A5C1QB05</accession>
<proteinExistence type="predicted"/>
<protein>
    <submittedName>
        <fullName evidence="1">Uncharacterized protein</fullName>
    </submittedName>
</protein>
<keyword evidence="2" id="KW-1185">Reference proteome</keyword>
<dbReference type="GO" id="GO:0030246">
    <property type="term" value="F:carbohydrate binding"/>
    <property type="evidence" value="ECO:0007669"/>
    <property type="project" value="InterPro"/>
</dbReference>
<dbReference type="Proteomes" id="UP000323824">
    <property type="component" value="Chromosome"/>
</dbReference>
<gene>
    <name evidence="1" type="ORF">EW093_04475</name>
</gene>
<organism evidence="1 2">
    <name type="scientific">Thiospirochaeta perfilievii</name>
    <dbReference type="NCBI Taxonomy" id="252967"/>
    <lineage>
        <taxon>Bacteria</taxon>
        <taxon>Pseudomonadati</taxon>
        <taxon>Spirochaetota</taxon>
        <taxon>Spirochaetia</taxon>
        <taxon>Spirochaetales</taxon>
        <taxon>Spirochaetaceae</taxon>
        <taxon>Thiospirochaeta</taxon>
    </lineage>
</organism>
<sequence length="213" mass="24813">MEHFFNDTPVPEANYSIMFRVETEENSTPVTIVIEREDDDVWSSVGEFDMDYTSVNFLTYTHEFGTDGPDDLRYYYTFDGEKHAYYWADTEDSKYIYWNFNNGSTLVDNLYMENEGYKAYDQTYIRGEIAGTNGWADNNGLEMTHVESYTWSVTKFLTAGEYEFKFAVSDIDWALTHYPLSSGGNLVKTISTSGSYKIDFNWINKECFFTLLD</sequence>
<evidence type="ECO:0000313" key="2">
    <source>
        <dbReference type="Proteomes" id="UP000323824"/>
    </source>
</evidence>
<dbReference type="InterPro" id="IPR013784">
    <property type="entry name" value="Carb-bd-like_fold"/>
</dbReference>